<comment type="caution">
    <text evidence="1">The sequence shown here is derived from an EMBL/GenBank/DDBJ whole genome shotgun (WGS) entry which is preliminary data.</text>
</comment>
<dbReference type="InterPro" id="IPR008551">
    <property type="entry name" value="TANGO2"/>
</dbReference>
<dbReference type="GO" id="GO:0007030">
    <property type="term" value="P:Golgi organization"/>
    <property type="evidence" value="ECO:0007669"/>
    <property type="project" value="TreeGrafter"/>
</dbReference>
<dbReference type="PANTHER" id="PTHR17985">
    <property type="entry name" value="SER/THR-RICH PROTEIN T10 IN DGCR REGION"/>
    <property type="match status" value="1"/>
</dbReference>
<sequence>MCIVAIAWQLFDELPLVLLSNRDEFLQRPTELLHQWEDKPVFAGRDVQSGGTWLGIHQQPYQANHQGSHQYSHQAPQEYYQQNGRWAAVLNFRDGVQASSDERSRGALVTDFLTSDISPMEFARQISLQNYAGFNLIIGDMTQAVIVNNRGHAPMPLYAGLHVISNGQPEDSWFKTEKLRGRLRQEVLPLIAENSEPEYWQEAAFAVLSDNTQAPVDKLPETGVAVEIEQILSSIYIEPVTFNHTQNNLPTYATRTQSILTLKCHSRLADSAVDDIARLVSRECQHDNYKECRHDSHK</sequence>
<evidence type="ECO:0000313" key="1">
    <source>
        <dbReference type="EMBL" id="PWK07814.1"/>
    </source>
</evidence>
<dbReference type="GO" id="GO:0009306">
    <property type="term" value="P:protein secretion"/>
    <property type="evidence" value="ECO:0007669"/>
    <property type="project" value="TreeGrafter"/>
</dbReference>
<keyword evidence="2" id="KW-1185">Reference proteome</keyword>
<organism evidence="1 2">
    <name type="scientific">Psychrobacter immobilis</name>
    <dbReference type="NCBI Taxonomy" id="498"/>
    <lineage>
        <taxon>Bacteria</taxon>
        <taxon>Pseudomonadati</taxon>
        <taxon>Pseudomonadota</taxon>
        <taxon>Gammaproteobacteria</taxon>
        <taxon>Moraxellales</taxon>
        <taxon>Moraxellaceae</taxon>
        <taxon>Psychrobacter</taxon>
    </lineage>
</organism>
<proteinExistence type="predicted"/>
<evidence type="ECO:0000313" key="2">
    <source>
        <dbReference type="Proteomes" id="UP000245655"/>
    </source>
</evidence>
<dbReference type="GeneID" id="60255959"/>
<dbReference type="EMBL" id="QGGM01000014">
    <property type="protein sequence ID" value="PWK07814.1"/>
    <property type="molecule type" value="Genomic_DNA"/>
</dbReference>
<accession>A0A2V1ZRS1</accession>
<dbReference type="PANTHER" id="PTHR17985:SF8">
    <property type="entry name" value="TRANSPORT AND GOLGI ORGANIZATION PROTEIN 2 HOMOLOG"/>
    <property type="match status" value="1"/>
</dbReference>
<dbReference type="RefSeq" id="WP_109592132.1">
    <property type="nucleotide sequence ID" value="NZ_CAJGZY010000009.1"/>
</dbReference>
<dbReference type="Pfam" id="PF05742">
    <property type="entry name" value="TANGO2"/>
    <property type="match status" value="2"/>
</dbReference>
<name>A0A2V1ZRS1_PSYIM</name>
<dbReference type="AlphaFoldDB" id="A0A2V1ZRS1"/>
<gene>
    <name evidence="1" type="ORF">C8D84_11454</name>
</gene>
<protein>
    <submittedName>
        <fullName evidence="1">Uncharacterized protein with NRDE domain</fullName>
    </submittedName>
</protein>
<reference evidence="1 2" key="1">
    <citation type="submission" date="2018-05" db="EMBL/GenBank/DDBJ databases">
        <title>Genomic Encyclopedia of Type Strains, Phase IV (KMG-IV): sequencing the most valuable type-strain genomes for metagenomic binning, comparative biology and taxonomic classification.</title>
        <authorList>
            <person name="Goeker M."/>
        </authorList>
    </citation>
    <scope>NUCLEOTIDE SEQUENCE [LARGE SCALE GENOMIC DNA]</scope>
    <source>
        <strain evidence="1 2">DSM 7229</strain>
    </source>
</reference>
<dbReference type="Proteomes" id="UP000245655">
    <property type="component" value="Unassembled WGS sequence"/>
</dbReference>